<evidence type="ECO:0000313" key="1">
    <source>
        <dbReference type="EMBL" id="CAE0838397.1"/>
    </source>
</evidence>
<name>A0A7S4GIY7_9EUGL</name>
<gene>
    <name evidence="1" type="ORF">EGYM00163_LOCUS49769</name>
</gene>
<sequence length="133" mass="14245">MRDVRDRVQDITMELQGEAKATYHIRTLEGVELVVVFEPPEAFAVTYPDGSEAEFDSLNSVLMNASAGYGSAFMGAIHDKLSSLLQADFNEDGADGSTSTPRACAAPDHSTAHDPLEDVCTPLCAPLCVHKTS</sequence>
<dbReference type="AlphaFoldDB" id="A0A7S4GIY7"/>
<accession>A0A7S4GIY7</accession>
<protein>
    <recommendedName>
        <fullName evidence="2">GSKIP domain-containing protein</fullName>
    </recommendedName>
</protein>
<reference evidence="1" key="1">
    <citation type="submission" date="2021-01" db="EMBL/GenBank/DDBJ databases">
        <authorList>
            <person name="Corre E."/>
            <person name="Pelletier E."/>
            <person name="Niang G."/>
            <person name="Scheremetjew M."/>
            <person name="Finn R."/>
            <person name="Kale V."/>
            <person name="Holt S."/>
            <person name="Cochrane G."/>
            <person name="Meng A."/>
            <person name="Brown T."/>
            <person name="Cohen L."/>
        </authorList>
    </citation>
    <scope>NUCLEOTIDE SEQUENCE</scope>
    <source>
        <strain evidence="1">CCMP1594</strain>
    </source>
</reference>
<evidence type="ECO:0008006" key="2">
    <source>
        <dbReference type="Google" id="ProtNLM"/>
    </source>
</evidence>
<organism evidence="1">
    <name type="scientific">Eutreptiella gymnastica</name>
    <dbReference type="NCBI Taxonomy" id="73025"/>
    <lineage>
        <taxon>Eukaryota</taxon>
        <taxon>Discoba</taxon>
        <taxon>Euglenozoa</taxon>
        <taxon>Euglenida</taxon>
        <taxon>Spirocuta</taxon>
        <taxon>Euglenophyceae</taxon>
        <taxon>Eutreptiales</taxon>
        <taxon>Eutreptiaceae</taxon>
        <taxon>Eutreptiella</taxon>
    </lineage>
</organism>
<dbReference type="EMBL" id="HBJA01144451">
    <property type="protein sequence ID" value="CAE0838397.1"/>
    <property type="molecule type" value="Transcribed_RNA"/>
</dbReference>
<proteinExistence type="predicted"/>